<reference evidence="2" key="1">
    <citation type="journal article" date="2014" name="Proc. Natl. Acad. Sci. U.S.A.">
        <title>Extensive sampling of basidiomycete genomes demonstrates inadequacy of the white-rot/brown-rot paradigm for wood decay fungi.</title>
        <authorList>
            <person name="Riley R."/>
            <person name="Salamov A.A."/>
            <person name="Brown D.W."/>
            <person name="Nagy L.G."/>
            <person name="Floudas D."/>
            <person name="Held B.W."/>
            <person name="Levasseur A."/>
            <person name="Lombard V."/>
            <person name="Morin E."/>
            <person name="Otillar R."/>
            <person name="Lindquist E.A."/>
            <person name="Sun H."/>
            <person name="LaButti K.M."/>
            <person name="Schmutz J."/>
            <person name="Jabbour D."/>
            <person name="Luo H."/>
            <person name="Baker S.E."/>
            <person name="Pisabarro A.G."/>
            <person name="Walton J.D."/>
            <person name="Blanchette R.A."/>
            <person name="Henrissat B."/>
            <person name="Martin F."/>
            <person name="Cullen D."/>
            <person name="Hibbett D.S."/>
            <person name="Grigoriev I.V."/>
        </authorList>
    </citation>
    <scope>NUCLEOTIDE SEQUENCE [LARGE SCALE GENOMIC DNA]</scope>
    <source>
        <strain evidence="2">MUCL 33604</strain>
    </source>
</reference>
<keyword evidence="2" id="KW-1185">Reference proteome</keyword>
<accession>A0A067Q0A1</accession>
<proteinExistence type="predicted"/>
<dbReference type="EMBL" id="KL197714">
    <property type="protein sequence ID" value="KDQ60488.1"/>
    <property type="molecule type" value="Genomic_DNA"/>
</dbReference>
<evidence type="ECO:0000313" key="1">
    <source>
        <dbReference type="EMBL" id="KDQ60488.1"/>
    </source>
</evidence>
<dbReference type="Proteomes" id="UP000027265">
    <property type="component" value="Unassembled WGS sequence"/>
</dbReference>
<dbReference type="InParanoid" id="A0A067Q0A1"/>
<dbReference type="OrthoDB" id="3066495at2759"/>
<sequence length="305" mass="33575">MPKDRINAICLEFEDPTDLAQFLSSNLIDDDIDSDHSVVDQPGPGRTVDKLITKAGRKLEGLVNASGKMVDSSRTTSVSISHPLQSLDAFQTFAAAHSVEMLSGSDETASNLMGPGRTLGNFLSNAGRRLQVALGSTAERLGKGPSAAMDRIVSLTDELERARNNKLYPAGSSELLRSGMVVKLDLERGPRSFISPPRASDVLVSHLIRYFSHDLSEDLTKNTKFVDSCRRLVAYLRFVPNLTLELNFRSDPLTQTPQTKHSIPWFVLHVGHNNCLPLLPRSLPISRGQSRVRRLSQLLPFPPPK</sequence>
<organism evidence="1 2">
    <name type="scientific">Jaapia argillacea MUCL 33604</name>
    <dbReference type="NCBI Taxonomy" id="933084"/>
    <lineage>
        <taxon>Eukaryota</taxon>
        <taxon>Fungi</taxon>
        <taxon>Dikarya</taxon>
        <taxon>Basidiomycota</taxon>
        <taxon>Agaricomycotina</taxon>
        <taxon>Agaricomycetes</taxon>
        <taxon>Agaricomycetidae</taxon>
        <taxon>Jaapiales</taxon>
        <taxon>Jaapiaceae</taxon>
        <taxon>Jaapia</taxon>
    </lineage>
</organism>
<dbReference type="AlphaFoldDB" id="A0A067Q0A1"/>
<dbReference type="HOGENOM" id="CLU_912351_0_0_1"/>
<protein>
    <submittedName>
        <fullName evidence="1">Uncharacterized protein</fullName>
    </submittedName>
</protein>
<evidence type="ECO:0000313" key="2">
    <source>
        <dbReference type="Proteomes" id="UP000027265"/>
    </source>
</evidence>
<name>A0A067Q0A1_9AGAM</name>
<gene>
    <name evidence="1" type="ORF">JAAARDRAFT_607869</name>
</gene>